<dbReference type="SMART" id="SM00382">
    <property type="entry name" value="AAA"/>
    <property type="match status" value="1"/>
</dbReference>
<accession>B3QSR6</accession>
<dbReference type="InterPro" id="IPR009057">
    <property type="entry name" value="Homeodomain-like_sf"/>
</dbReference>
<dbReference type="InterPro" id="IPR025662">
    <property type="entry name" value="Sigma_54_int_dom_ATP-bd_1"/>
</dbReference>
<organism evidence="7 8">
    <name type="scientific">Chloroherpeton thalassium (strain ATCC 35110 / GB-78)</name>
    <dbReference type="NCBI Taxonomy" id="517418"/>
    <lineage>
        <taxon>Bacteria</taxon>
        <taxon>Pseudomonadati</taxon>
        <taxon>Chlorobiota</taxon>
        <taxon>Chlorobiia</taxon>
        <taxon>Chlorobiales</taxon>
        <taxon>Chloroherpetonaceae</taxon>
        <taxon>Chloroherpeton</taxon>
    </lineage>
</organism>
<dbReference type="Gene3D" id="3.40.50.300">
    <property type="entry name" value="P-loop containing nucleotide triphosphate hydrolases"/>
    <property type="match status" value="1"/>
</dbReference>
<dbReference type="OrthoDB" id="9811901at2"/>
<dbReference type="STRING" id="517418.Ctha_1655"/>
<dbReference type="HOGENOM" id="CLU_000445_95_2_10"/>
<dbReference type="PRINTS" id="PR01590">
    <property type="entry name" value="HTHFIS"/>
</dbReference>
<dbReference type="SUPFAM" id="SSF52540">
    <property type="entry name" value="P-loop containing nucleoside triphosphate hydrolases"/>
    <property type="match status" value="1"/>
</dbReference>
<evidence type="ECO:0000313" key="8">
    <source>
        <dbReference type="Proteomes" id="UP000001208"/>
    </source>
</evidence>
<dbReference type="Gene3D" id="1.10.10.60">
    <property type="entry name" value="Homeodomain-like"/>
    <property type="match status" value="1"/>
</dbReference>
<dbReference type="SUPFAM" id="SSF55781">
    <property type="entry name" value="GAF domain-like"/>
    <property type="match status" value="1"/>
</dbReference>
<keyword evidence="2" id="KW-0067">ATP-binding</keyword>
<dbReference type="InterPro" id="IPR029016">
    <property type="entry name" value="GAF-like_dom_sf"/>
</dbReference>
<keyword evidence="5" id="KW-0804">Transcription</keyword>
<dbReference type="PROSITE" id="PS00676">
    <property type="entry name" value="SIGMA54_INTERACT_2"/>
    <property type="match status" value="1"/>
</dbReference>
<dbReference type="AlphaFoldDB" id="B3QSR6"/>
<reference evidence="7 8" key="1">
    <citation type="submission" date="2008-06" db="EMBL/GenBank/DDBJ databases">
        <title>Complete sequence of Chloroherpeton thalassium ATCC 35110.</title>
        <authorList>
            <consortium name="US DOE Joint Genome Institute"/>
            <person name="Lucas S."/>
            <person name="Copeland A."/>
            <person name="Lapidus A."/>
            <person name="Glavina del Rio T."/>
            <person name="Dalin E."/>
            <person name="Tice H."/>
            <person name="Bruce D."/>
            <person name="Goodwin L."/>
            <person name="Pitluck S."/>
            <person name="Schmutz J."/>
            <person name="Larimer F."/>
            <person name="Land M."/>
            <person name="Hauser L."/>
            <person name="Kyrpides N."/>
            <person name="Mikhailova N."/>
            <person name="Liu Z."/>
            <person name="Li T."/>
            <person name="Zhao F."/>
            <person name="Overmann J."/>
            <person name="Bryant D.A."/>
            <person name="Richardson P."/>
        </authorList>
    </citation>
    <scope>NUCLEOTIDE SEQUENCE [LARGE SCALE GENOMIC DNA]</scope>
    <source>
        <strain evidence="8">ATCC 35110 / GB-78</strain>
    </source>
</reference>
<dbReference type="InterPro" id="IPR002078">
    <property type="entry name" value="Sigma_54_int"/>
</dbReference>
<dbReference type="RefSeq" id="WP_012500197.1">
    <property type="nucleotide sequence ID" value="NC_011026.1"/>
</dbReference>
<feature type="domain" description="Sigma-54 factor interaction" evidence="6">
    <location>
        <begin position="243"/>
        <end position="472"/>
    </location>
</feature>
<dbReference type="PROSITE" id="PS00688">
    <property type="entry name" value="SIGMA54_INTERACT_3"/>
    <property type="match status" value="1"/>
</dbReference>
<dbReference type="InterPro" id="IPR025944">
    <property type="entry name" value="Sigma_54_int_dom_CS"/>
</dbReference>
<evidence type="ECO:0000256" key="1">
    <source>
        <dbReference type="ARBA" id="ARBA00022741"/>
    </source>
</evidence>
<dbReference type="Gene3D" id="1.10.8.60">
    <property type="match status" value="1"/>
</dbReference>
<dbReference type="CDD" id="cd00009">
    <property type="entry name" value="AAA"/>
    <property type="match status" value="1"/>
</dbReference>
<dbReference type="eggNOG" id="COG3604">
    <property type="taxonomic scope" value="Bacteria"/>
</dbReference>
<protein>
    <submittedName>
        <fullName evidence="7">Transcriptional regulator, NifA, Fis Family</fullName>
    </submittedName>
</protein>
<dbReference type="PROSITE" id="PS50045">
    <property type="entry name" value="SIGMA54_INTERACT_4"/>
    <property type="match status" value="1"/>
</dbReference>
<dbReference type="PANTHER" id="PTHR32071:SF57">
    <property type="entry name" value="C4-DICARBOXYLATE TRANSPORT TRANSCRIPTIONAL REGULATORY PROTEIN DCTD"/>
    <property type="match status" value="1"/>
</dbReference>
<keyword evidence="4" id="KW-0238">DNA-binding</keyword>
<dbReference type="GO" id="GO:0006355">
    <property type="term" value="P:regulation of DNA-templated transcription"/>
    <property type="evidence" value="ECO:0007669"/>
    <property type="project" value="InterPro"/>
</dbReference>
<dbReference type="InterPro" id="IPR025943">
    <property type="entry name" value="Sigma_54_int_dom_ATP-bd_2"/>
</dbReference>
<keyword evidence="8" id="KW-1185">Reference proteome</keyword>
<keyword evidence="3" id="KW-0805">Transcription regulation</keyword>
<evidence type="ECO:0000313" key="7">
    <source>
        <dbReference type="EMBL" id="ACF14113.1"/>
    </source>
</evidence>
<dbReference type="EMBL" id="CP001100">
    <property type="protein sequence ID" value="ACF14113.1"/>
    <property type="molecule type" value="Genomic_DNA"/>
</dbReference>
<dbReference type="FunFam" id="3.40.50.300:FF:000006">
    <property type="entry name" value="DNA-binding transcriptional regulator NtrC"/>
    <property type="match status" value="1"/>
</dbReference>
<dbReference type="InterPro" id="IPR003018">
    <property type="entry name" value="GAF"/>
</dbReference>
<keyword evidence="1" id="KW-0547">Nucleotide-binding</keyword>
<dbReference type="InterPro" id="IPR002197">
    <property type="entry name" value="HTH_Fis"/>
</dbReference>
<dbReference type="Pfam" id="PF25601">
    <property type="entry name" value="AAA_lid_14"/>
    <property type="match status" value="1"/>
</dbReference>
<dbReference type="PANTHER" id="PTHR32071">
    <property type="entry name" value="TRANSCRIPTIONAL REGULATORY PROTEIN"/>
    <property type="match status" value="1"/>
</dbReference>
<dbReference type="GO" id="GO:0043565">
    <property type="term" value="F:sequence-specific DNA binding"/>
    <property type="evidence" value="ECO:0007669"/>
    <property type="project" value="InterPro"/>
</dbReference>
<dbReference type="GO" id="GO:0005524">
    <property type="term" value="F:ATP binding"/>
    <property type="evidence" value="ECO:0007669"/>
    <property type="project" value="UniProtKB-KW"/>
</dbReference>
<dbReference type="Proteomes" id="UP000001208">
    <property type="component" value="Chromosome"/>
</dbReference>
<dbReference type="eggNOG" id="COG2203">
    <property type="taxonomic scope" value="Bacteria"/>
</dbReference>
<dbReference type="Pfam" id="PF00158">
    <property type="entry name" value="Sigma54_activat"/>
    <property type="match status" value="1"/>
</dbReference>
<evidence type="ECO:0000256" key="2">
    <source>
        <dbReference type="ARBA" id="ARBA00022840"/>
    </source>
</evidence>
<dbReference type="InterPro" id="IPR027417">
    <property type="entry name" value="P-loop_NTPase"/>
</dbReference>
<gene>
    <name evidence="7" type="ordered locus">Ctha_1655</name>
</gene>
<dbReference type="InterPro" id="IPR058031">
    <property type="entry name" value="AAA_lid_NorR"/>
</dbReference>
<evidence type="ECO:0000256" key="3">
    <source>
        <dbReference type="ARBA" id="ARBA00023015"/>
    </source>
</evidence>
<dbReference type="SUPFAM" id="SSF46689">
    <property type="entry name" value="Homeodomain-like"/>
    <property type="match status" value="1"/>
</dbReference>
<dbReference type="InterPro" id="IPR003593">
    <property type="entry name" value="AAA+_ATPase"/>
</dbReference>
<name>B3QSR6_CHLT3</name>
<sequence length="557" mass="62062">METVNQNIKTNEEQPNELTLLAEISRALINEEDINKILRLVLLIMSEHMGMLRGVITIFNRDSGEIVIKESFGLSPEEQARGRYKLGEGIIGQVVETGKPVVVPSIAKEPLFLDKTRSREKDEKNDLCFVCVPIRAGQEVIGTLSADRKVSSKNPRVALTQTQGGKQTRGCGENGMFNSDVNLLSIIAAMISQAVRLRQVAHEENLYHWKSNLQISAPEGKSHNSDVFDNPNSIEVGEQPANIIGNAKSMRVVFKMIDKIAPTNATVLILGESGVGKELVANAIHYKSQRAASPFIKFNCAALPESIVESELFGHERGAFTGASATRKGRFELANTGTIFLDEVGELSLSIQAKLLRILQEKEFERVGGNKTIKADVRIIAATNRNLEEEIQEGKFREDLFYRLNIFPVTVPPLRERKSDILLLADYFVEKYNQMNGKGVRRISTTAIDMLMRYHWPGNVRELENCVERAVILSDDGVIHGYHLPPTLQTAESSGTPCAGPLQQRLDALEYELIVEALKNTKGNMSKAAMELGLTDRVMGLRVKKFDIDFRSFRSQR</sequence>
<evidence type="ECO:0000256" key="5">
    <source>
        <dbReference type="ARBA" id="ARBA00023163"/>
    </source>
</evidence>
<evidence type="ECO:0000259" key="6">
    <source>
        <dbReference type="PROSITE" id="PS50045"/>
    </source>
</evidence>
<dbReference type="KEGG" id="cts:Ctha_1655"/>
<dbReference type="PROSITE" id="PS00675">
    <property type="entry name" value="SIGMA54_INTERACT_1"/>
    <property type="match status" value="1"/>
</dbReference>
<dbReference type="Gene3D" id="3.30.450.40">
    <property type="match status" value="1"/>
</dbReference>
<dbReference type="SMART" id="SM00065">
    <property type="entry name" value="GAF"/>
    <property type="match status" value="1"/>
</dbReference>
<dbReference type="Pfam" id="PF01590">
    <property type="entry name" value="GAF"/>
    <property type="match status" value="1"/>
</dbReference>
<dbReference type="Pfam" id="PF02954">
    <property type="entry name" value="HTH_8"/>
    <property type="match status" value="1"/>
</dbReference>
<proteinExistence type="predicted"/>
<evidence type="ECO:0000256" key="4">
    <source>
        <dbReference type="ARBA" id="ARBA00023125"/>
    </source>
</evidence>